<organism evidence="1 2">
    <name type="scientific">Populus trichocarpa</name>
    <name type="common">Western balsam poplar</name>
    <name type="synonym">Populus balsamifera subsp. trichocarpa</name>
    <dbReference type="NCBI Taxonomy" id="3694"/>
    <lineage>
        <taxon>Eukaryota</taxon>
        <taxon>Viridiplantae</taxon>
        <taxon>Streptophyta</taxon>
        <taxon>Embryophyta</taxon>
        <taxon>Tracheophyta</taxon>
        <taxon>Spermatophyta</taxon>
        <taxon>Magnoliopsida</taxon>
        <taxon>eudicotyledons</taxon>
        <taxon>Gunneridae</taxon>
        <taxon>Pentapetalae</taxon>
        <taxon>rosids</taxon>
        <taxon>fabids</taxon>
        <taxon>Malpighiales</taxon>
        <taxon>Salicaceae</taxon>
        <taxon>Saliceae</taxon>
        <taxon>Populus</taxon>
    </lineage>
</organism>
<accession>A0ACC0S1D6</accession>
<reference evidence="1 2" key="1">
    <citation type="journal article" date="2006" name="Science">
        <title>The genome of black cottonwood, Populus trichocarpa (Torr. &amp; Gray).</title>
        <authorList>
            <person name="Tuskan G.A."/>
            <person name="Difazio S."/>
            <person name="Jansson S."/>
            <person name="Bohlmann J."/>
            <person name="Grigoriev I."/>
            <person name="Hellsten U."/>
            <person name="Putnam N."/>
            <person name="Ralph S."/>
            <person name="Rombauts S."/>
            <person name="Salamov A."/>
            <person name="Schein J."/>
            <person name="Sterck L."/>
            <person name="Aerts A."/>
            <person name="Bhalerao R.R."/>
            <person name="Bhalerao R.P."/>
            <person name="Blaudez D."/>
            <person name="Boerjan W."/>
            <person name="Brun A."/>
            <person name="Brunner A."/>
            <person name="Busov V."/>
            <person name="Campbell M."/>
            <person name="Carlson J."/>
            <person name="Chalot M."/>
            <person name="Chapman J."/>
            <person name="Chen G.L."/>
            <person name="Cooper D."/>
            <person name="Coutinho P.M."/>
            <person name="Couturier J."/>
            <person name="Covert S."/>
            <person name="Cronk Q."/>
            <person name="Cunningham R."/>
            <person name="Davis J."/>
            <person name="Degroeve S."/>
            <person name="Dejardin A."/>
            <person name="Depamphilis C."/>
            <person name="Detter J."/>
            <person name="Dirks B."/>
            <person name="Dubchak I."/>
            <person name="Duplessis S."/>
            <person name="Ehlting J."/>
            <person name="Ellis B."/>
            <person name="Gendler K."/>
            <person name="Goodstein D."/>
            <person name="Gribskov M."/>
            <person name="Grimwood J."/>
            <person name="Groover A."/>
            <person name="Gunter L."/>
            <person name="Hamberger B."/>
            <person name="Heinze B."/>
            <person name="Helariutta Y."/>
            <person name="Henrissat B."/>
            <person name="Holligan D."/>
            <person name="Holt R."/>
            <person name="Huang W."/>
            <person name="Islam-Faridi N."/>
            <person name="Jones S."/>
            <person name="Jones-Rhoades M."/>
            <person name="Jorgensen R."/>
            <person name="Joshi C."/>
            <person name="Kangasjarvi J."/>
            <person name="Karlsson J."/>
            <person name="Kelleher C."/>
            <person name="Kirkpatrick R."/>
            <person name="Kirst M."/>
            <person name="Kohler A."/>
            <person name="Kalluri U."/>
            <person name="Larimer F."/>
            <person name="Leebens-Mack J."/>
            <person name="Leple J.C."/>
            <person name="Locascio P."/>
            <person name="Lou Y."/>
            <person name="Lucas S."/>
            <person name="Martin F."/>
            <person name="Montanini B."/>
            <person name="Napoli C."/>
            <person name="Nelson D.R."/>
            <person name="Nelson C."/>
            <person name="Nieminen K."/>
            <person name="Nilsson O."/>
            <person name="Pereda V."/>
            <person name="Peter G."/>
            <person name="Philippe R."/>
            <person name="Pilate G."/>
            <person name="Poliakov A."/>
            <person name="Razumovskaya J."/>
            <person name="Richardson P."/>
            <person name="Rinaldi C."/>
            <person name="Ritland K."/>
            <person name="Rouze P."/>
            <person name="Ryaboy D."/>
            <person name="Schmutz J."/>
            <person name="Schrader J."/>
            <person name="Segerman B."/>
            <person name="Shin H."/>
            <person name="Siddiqui A."/>
            <person name="Sterky F."/>
            <person name="Terry A."/>
            <person name="Tsai C.J."/>
            <person name="Uberbacher E."/>
            <person name="Unneberg P."/>
            <person name="Vahala J."/>
            <person name="Wall K."/>
            <person name="Wessler S."/>
            <person name="Yang G."/>
            <person name="Yin T."/>
            <person name="Douglas C."/>
            <person name="Marra M."/>
            <person name="Sandberg G."/>
            <person name="Van de Peer Y."/>
            <person name="Rokhsar D."/>
        </authorList>
    </citation>
    <scope>NUCLEOTIDE SEQUENCE [LARGE SCALE GENOMIC DNA]</scope>
    <source>
        <strain evidence="2">cv. Nisqually</strain>
    </source>
</reference>
<gene>
    <name evidence="1" type="ORF">POPTR_013G041150v4</name>
</gene>
<keyword evidence="2" id="KW-1185">Reference proteome</keyword>
<dbReference type="EMBL" id="CM009302">
    <property type="protein sequence ID" value="KAI9383179.1"/>
    <property type="molecule type" value="Genomic_DNA"/>
</dbReference>
<comment type="caution">
    <text evidence="1">The sequence shown here is derived from an EMBL/GenBank/DDBJ whole genome shotgun (WGS) entry which is preliminary data.</text>
</comment>
<protein>
    <submittedName>
        <fullName evidence="1">Uncharacterized protein</fullName>
    </submittedName>
</protein>
<sequence length="144" mass="15669">MITGFAFHGYGSKVLQLWKMQEDASPDNVTFVSVLSACSHSGLADQGIKTFSSVKDHGIEPVVEHYGCLVDLLARPGRLSEEKDIINQMLMKPSRSIWGGILNACQVQEDVETAEIASRESLNLDPEEEGGYTLLSNINAASGR</sequence>
<name>A0ACC0S1D6_POPTR</name>
<evidence type="ECO:0000313" key="1">
    <source>
        <dbReference type="EMBL" id="KAI9383179.1"/>
    </source>
</evidence>
<proteinExistence type="predicted"/>
<evidence type="ECO:0000313" key="2">
    <source>
        <dbReference type="Proteomes" id="UP000006729"/>
    </source>
</evidence>
<dbReference type="Proteomes" id="UP000006729">
    <property type="component" value="Chromosome 13"/>
</dbReference>